<name>A0AA50F5M0_GALME</name>
<dbReference type="PRINTS" id="PR00276">
    <property type="entry name" value="INSULINFAMLY"/>
</dbReference>
<dbReference type="AlphaFoldDB" id="A0AA50F5M0"/>
<feature type="compositionally biased region" description="Basic residues" evidence="5">
    <location>
        <begin position="279"/>
        <end position="306"/>
    </location>
</feature>
<feature type="region of interest" description="Disordered" evidence="5">
    <location>
        <begin position="219"/>
        <end position="263"/>
    </location>
</feature>
<comment type="similarity">
    <text evidence="1 4">Belongs to the insulin family.</text>
</comment>
<dbReference type="InterPro" id="IPR016179">
    <property type="entry name" value="Insulin-like"/>
</dbReference>
<dbReference type="InterPro" id="IPR022353">
    <property type="entry name" value="Insulin_CS"/>
</dbReference>
<dbReference type="SMART" id="SM00078">
    <property type="entry name" value="IlGF"/>
    <property type="match status" value="1"/>
</dbReference>
<keyword evidence="2" id="KW-0165">Cleavage on pair of basic residues</keyword>
<evidence type="ECO:0000256" key="5">
    <source>
        <dbReference type="SAM" id="MobiDB-lite"/>
    </source>
</evidence>
<dbReference type="EMBL" id="OQ943374">
    <property type="protein sequence ID" value="WLY76846.1"/>
    <property type="molecule type" value="mRNA"/>
</dbReference>
<evidence type="ECO:0000259" key="6">
    <source>
        <dbReference type="SMART" id="SM00078"/>
    </source>
</evidence>
<feature type="compositionally biased region" description="Polar residues" evidence="5">
    <location>
        <begin position="71"/>
        <end position="83"/>
    </location>
</feature>
<reference evidence="7" key="1">
    <citation type="submission" date="2023-05" db="EMBL/GenBank/DDBJ databases">
        <authorList>
            <person name="Luo L."/>
        </authorList>
    </citation>
    <scope>NUCLEOTIDE SEQUENCE</scope>
</reference>
<proteinExistence type="evidence at transcript level"/>
<evidence type="ECO:0000313" key="7">
    <source>
        <dbReference type="EMBL" id="WLY76846.1"/>
    </source>
</evidence>
<feature type="region of interest" description="Disordered" evidence="5">
    <location>
        <begin position="279"/>
        <end position="317"/>
    </location>
</feature>
<dbReference type="InterPro" id="IPR036438">
    <property type="entry name" value="Insulin-like_sf"/>
</dbReference>
<evidence type="ECO:0000256" key="2">
    <source>
        <dbReference type="ARBA" id="ARBA00022685"/>
    </source>
</evidence>
<keyword evidence="3" id="KW-0732">Signal</keyword>
<dbReference type="SUPFAM" id="SSF56994">
    <property type="entry name" value="Insulin-like"/>
    <property type="match status" value="1"/>
</dbReference>
<evidence type="ECO:0000256" key="4">
    <source>
        <dbReference type="RuleBase" id="RU000406"/>
    </source>
</evidence>
<comment type="subcellular location">
    <subcellularLocation>
        <location evidence="4">Secreted</location>
    </subcellularLocation>
</comment>
<feature type="region of interest" description="Disordered" evidence="5">
    <location>
        <begin position="71"/>
        <end position="97"/>
    </location>
</feature>
<dbReference type="PROSITE" id="PS00262">
    <property type="entry name" value="INSULIN"/>
    <property type="match status" value="1"/>
</dbReference>
<evidence type="ECO:0000256" key="1">
    <source>
        <dbReference type="ARBA" id="ARBA00009034"/>
    </source>
</evidence>
<organism evidence="7">
    <name type="scientific">Galleria mellonella</name>
    <name type="common">Greater wax moth</name>
    <dbReference type="NCBI Taxonomy" id="7137"/>
    <lineage>
        <taxon>Eukaryota</taxon>
        <taxon>Metazoa</taxon>
        <taxon>Ecdysozoa</taxon>
        <taxon>Arthropoda</taxon>
        <taxon>Hexapoda</taxon>
        <taxon>Insecta</taxon>
        <taxon>Pterygota</taxon>
        <taxon>Neoptera</taxon>
        <taxon>Endopterygota</taxon>
        <taxon>Lepidoptera</taxon>
        <taxon>Glossata</taxon>
        <taxon>Ditrysia</taxon>
        <taxon>Pyraloidea</taxon>
        <taxon>Pyralidae</taxon>
        <taxon>Galleriinae</taxon>
        <taxon>Galleria</taxon>
    </lineage>
</organism>
<evidence type="ECO:0000256" key="3">
    <source>
        <dbReference type="ARBA" id="ARBA00022729"/>
    </source>
</evidence>
<sequence>MGVLWVLLVSGNPFVVDDRGAERVAGVAVVFARRPSTVINESDSRAGNSVHKAGGLRAHSAASRHIAKVSRSSAPATSCSRRVSPSRIHGEQQAASTDRYKSVREKSMVINKTIQLAVLVTVLLWEFKTEAATTATKFCGRQLGEIMSRVCHAYNSPSWDVPTVVEQTGAVVRRKRQLGIADECCTIGCTWEQLSKYCSISAYSEAPLDELEAHMIADRSAEEEEQSRPDAPAVLSSDSVASGSASTALSARREVGRARSRGYGRARARGRRCWCRRKRRSGRRRTTLMAPRKKCSSRCARGRHRVAPSDLGPDSKH</sequence>
<dbReference type="Pfam" id="PF00049">
    <property type="entry name" value="Insulin"/>
    <property type="match status" value="1"/>
</dbReference>
<feature type="domain" description="Insulin-like" evidence="6">
    <location>
        <begin position="136"/>
        <end position="198"/>
    </location>
</feature>
<feature type="compositionally biased region" description="Low complexity" evidence="5">
    <location>
        <begin position="233"/>
        <end position="248"/>
    </location>
</feature>
<protein>
    <submittedName>
        <fullName evidence="7">Insulin-like peptide transcript variant X12</fullName>
    </submittedName>
</protein>
<accession>A0AA50F5M0</accession>
<dbReference type="Gene3D" id="1.10.100.10">
    <property type="entry name" value="Insulin-like"/>
    <property type="match status" value="1"/>
</dbReference>
<dbReference type="InterPro" id="IPR022352">
    <property type="entry name" value="Ins/IGF/rlx"/>
</dbReference>
<dbReference type="CDD" id="cd04365">
    <property type="entry name" value="IlGF_relaxin_like"/>
    <property type="match status" value="1"/>
</dbReference>
<keyword evidence="4" id="KW-0964">Secreted</keyword>
<dbReference type="GO" id="GO:0005179">
    <property type="term" value="F:hormone activity"/>
    <property type="evidence" value="ECO:0007669"/>
    <property type="project" value="InterPro"/>
</dbReference>
<dbReference type="GO" id="GO:0005576">
    <property type="term" value="C:extracellular region"/>
    <property type="evidence" value="ECO:0007669"/>
    <property type="project" value="UniProtKB-SubCell"/>
</dbReference>